<dbReference type="PIRSF" id="PIRSF003161">
    <property type="entry name" value="FliG"/>
    <property type="match status" value="1"/>
</dbReference>
<evidence type="ECO:0000256" key="7">
    <source>
        <dbReference type="ARBA" id="ARBA00022779"/>
    </source>
</evidence>
<reference evidence="16 17" key="1">
    <citation type="journal article" date="2017" name="Int. J. Syst. Evol. Microbiol.">
        <title>Gemmobacter straminiformis sp. nov., isolated from an artificial fountain.</title>
        <authorList>
            <person name="Kang J.Y."/>
            <person name="Kim M.J."/>
            <person name="Chun J."/>
            <person name="Son K.P."/>
            <person name="Jahng K.Y."/>
        </authorList>
    </citation>
    <scope>NUCLEOTIDE SEQUENCE [LARGE SCALE GENOMIC DNA]</scope>
    <source>
        <strain evidence="16 17">CAM-8</strain>
    </source>
</reference>
<evidence type="ECO:0000256" key="8">
    <source>
        <dbReference type="ARBA" id="ARBA00023136"/>
    </source>
</evidence>
<keyword evidence="16" id="KW-0966">Cell projection</keyword>
<comment type="similarity">
    <text evidence="3 11">Belongs to the FliG family.</text>
</comment>
<evidence type="ECO:0000259" key="13">
    <source>
        <dbReference type="Pfam" id="PF01706"/>
    </source>
</evidence>
<feature type="domain" description="Flagellar motor switch protein FliG middle" evidence="14">
    <location>
        <begin position="140"/>
        <end position="212"/>
    </location>
</feature>
<dbReference type="FunFam" id="1.10.220.30:FF:000001">
    <property type="entry name" value="Flagellar motor switch protein FliG"/>
    <property type="match status" value="1"/>
</dbReference>
<evidence type="ECO:0000256" key="11">
    <source>
        <dbReference type="PIRNR" id="PIRNR003161"/>
    </source>
</evidence>
<evidence type="ECO:0000259" key="14">
    <source>
        <dbReference type="Pfam" id="PF14841"/>
    </source>
</evidence>
<dbReference type="GO" id="GO:0071973">
    <property type="term" value="P:bacterial-type flagellum-dependent cell motility"/>
    <property type="evidence" value="ECO:0007669"/>
    <property type="project" value="InterPro"/>
</dbReference>
<dbReference type="GO" id="GO:0005886">
    <property type="term" value="C:plasma membrane"/>
    <property type="evidence" value="ECO:0007669"/>
    <property type="project" value="UniProtKB-SubCell"/>
</dbReference>
<dbReference type="Pfam" id="PF14842">
    <property type="entry name" value="FliG_N"/>
    <property type="match status" value="1"/>
</dbReference>
<evidence type="ECO:0000256" key="3">
    <source>
        <dbReference type="ARBA" id="ARBA00010299"/>
    </source>
</evidence>
<comment type="caution">
    <text evidence="16">The sequence shown here is derived from an EMBL/GenBank/DDBJ whole genome shotgun (WGS) entry which is preliminary data.</text>
</comment>
<feature type="domain" description="Flagellar motor switch protein FliG N-terminal" evidence="15">
    <location>
        <begin position="28"/>
        <end position="130"/>
    </location>
</feature>
<dbReference type="AlphaFoldDB" id="A0A842I4M2"/>
<dbReference type="NCBIfam" id="TIGR00207">
    <property type="entry name" value="fliG"/>
    <property type="match status" value="1"/>
</dbReference>
<evidence type="ECO:0000313" key="17">
    <source>
        <dbReference type="Proteomes" id="UP000555411"/>
    </source>
</evidence>
<keyword evidence="9 11" id="KW-0975">Bacterial flagellum</keyword>
<dbReference type="GO" id="GO:0006935">
    <property type="term" value="P:chemotaxis"/>
    <property type="evidence" value="ECO:0007669"/>
    <property type="project" value="UniProtKB-KW"/>
</dbReference>
<dbReference type="GO" id="GO:0009425">
    <property type="term" value="C:bacterial-type flagellum basal body"/>
    <property type="evidence" value="ECO:0007669"/>
    <property type="project" value="UniProtKB-SubCell"/>
</dbReference>
<dbReference type="EMBL" id="JACLQD010000001">
    <property type="protein sequence ID" value="MBC2834780.1"/>
    <property type="molecule type" value="Genomic_DNA"/>
</dbReference>
<sequence length="357" mass="38762">MPAPRPAPNPAARPVGADAASRPRASVEMTKLQKAAVLMLLFGERAAAAVLKNLSPVEVQNLGAAMYAIGDVDQASLEDVVEEFLVGLSGETGLGHGAPVYIRSVMTEALGEDKAQSIISRINPSSAERPIEILDWMDARSIAELIIDEHPQIIALVIACLEYGLAAEVLTMLPEGVQPDIVRRIAELNTIQPEALRDLEQVMQRKFKASSTTRASQIGGVKAAARIMNFTKTATEQRILRDVRKDDKDLMMAIQENMFIFDNLVKSDDRSLQTLLRNVDNDQLVLALKGADEVLRDKLLGCMSTRAAANLRDEMEAMGPVRLTDVQEAQKGIVATARRLSDEGTIVLAGRGGEQMV</sequence>
<name>A0A842I4M2_9RHOB</name>
<keyword evidence="16" id="KW-0282">Flagellum</keyword>
<evidence type="ECO:0000256" key="2">
    <source>
        <dbReference type="ARBA" id="ARBA00004515"/>
    </source>
</evidence>
<dbReference type="InterPro" id="IPR000090">
    <property type="entry name" value="Flg_Motor_Flig"/>
</dbReference>
<keyword evidence="11" id="KW-0997">Cell inner membrane</keyword>
<evidence type="ECO:0000313" key="16">
    <source>
        <dbReference type="EMBL" id="MBC2834780.1"/>
    </source>
</evidence>
<keyword evidence="6 11" id="KW-0145">Chemotaxis</keyword>
<dbReference type="Pfam" id="PF14841">
    <property type="entry name" value="FliG_M"/>
    <property type="match status" value="1"/>
</dbReference>
<feature type="compositionally biased region" description="Pro residues" evidence="12">
    <location>
        <begin position="1"/>
        <end position="11"/>
    </location>
</feature>
<dbReference type="InterPro" id="IPR023087">
    <property type="entry name" value="Flg_Motor_Flig_C"/>
</dbReference>
<keyword evidence="16" id="KW-0969">Cilium</keyword>
<gene>
    <name evidence="16" type="primary">fliG</name>
    <name evidence="16" type="ORF">H7F16_04630</name>
</gene>
<dbReference type="PRINTS" id="PR00954">
    <property type="entry name" value="FLGMOTORFLIG"/>
</dbReference>
<feature type="domain" description="Flagellar motor switch protein FliG C-terminal" evidence="13">
    <location>
        <begin position="243"/>
        <end position="348"/>
    </location>
</feature>
<protein>
    <recommendedName>
        <fullName evidence="4 11">Flagellar motor switch protein FliG</fullName>
    </recommendedName>
</protein>
<evidence type="ECO:0000256" key="9">
    <source>
        <dbReference type="ARBA" id="ARBA00023143"/>
    </source>
</evidence>
<dbReference type="SUPFAM" id="SSF48029">
    <property type="entry name" value="FliG"/>
    <property type="match status" value="2"/>
</dbReference>
<evidence type="ECO:0000259" key="15">
    <source>
        <dbReference type="Pfam" id="PF14842"/>
    </source>
</evidence>
<proteinExistence type="inferred from homology"/>
<dbReference type="Pfam" id="PF01706">
    <property type="entry name" value="FliG_C"/>
    <property type="match status" value="1"/>
</dbReference>
<dbReference type="GO" id="GO:0003774">
    <property type="term" value="F:cytoskeletal motor activity"/>
    <property type="evidence" value="ECO:0007669"/>
    <property type="project" value="InterPro"/>
</dbReference>
<evidence type="ECO:0000256" key="4">
    <source>
        <dbReference type="ARBA" id="ARBA00021870"/>
    </source>
</evidence>
<accession>A0A842I4M2</accession>
<dbReference type="PANTHER" id="PTHR30534:SF0">
    <property type="entry name" value="FLAGELLAR MOTOR SWITCH PROTEIN FLIG"/>
    <property type="match status" value="1"/>
</dbReference>
<evidence type="ECO:0000256" key="1">
    <source>
        <dbReference type="ARBA" id="ARBA00004117"/>
    </source>
</evidence>
<dbReference type="InterPro" id="IPR011002">
    <property type="entry name" value="FliG_a-hlx"/>
</dbReference>
<dbReference type="InterPro" id="IPR028263">
    <property type="entry name" value="FliG_N"/>
</dbReference>
<comment type="subcellular location">
    <subcellularLocation>
        <location evidence="1 11">Bacterial flagellum basal body</location>
    </subcellularLocation>
    <subcellularLocation>
        <location evidence="2 11">Cell inner membrane</location>
        <topology evidence="2 11">Peripheral membrane protein</topology>
        <orientation evidence="2 11">Cytoplasmic side</orientation>
    </subcellularLocation>
</comment>
<evidence type="ECO:0000256" key="6">
    <source>
        <dbReference type="ARBA" id="ARBA00022500"/>
    </source>
</evidence>
<keyword evidence="17" id="KW-1185">Reference proteome</keyword>
<evidence type="ECO:0000256" key="10">
    <source>
        <dbReference type="ARBA" id="ARBA00025598"/>
    </source>
</evidence>
<evidence type="ECO:0000256" key="12">
    <source>
        <dbReference type="SAM" id="MobiDB-lite"/>
    </source>
</evidence>
<keyword evidence="7 11" id="KW-0283">Flagellar rotation</keyword>
<dbReference type="InterPro" id="IPR032779">
    <property type="entry name" value="FliG_M"/>
</dbReference>
<keyword evidence="8 11" id="KW-0472">Membrane</keyword>
<comment type="function">
    <text evidence="10 11">FliG is one of three proteins (FliG, FliN, FliM) that forms the rotor-mounted switch complex (C ring), located at the base of the basal body. This complex interacts with the CheY and CheZ chemotaxis proteins, in addition to contacting components of the motor that determine the direction of flagellar rotation.</text>
</comment>
<dbReference type="PANTHER" id="PTHR30534">
    <property type="entry name" value="FLAGELLAR MOTOR SWITCH PROTEIN FLIG"/>
    <property type="match status" value="1"/>
</dbReference>
<dbReference type="Proteomes" id="UP000555411">
    <property type="component" value="Unassembled WGS sequence"/>
</dbReference>
<dbReference type="Gene3D" id="1.10.220.30">
    <property type="match status" value="3"/>
</dbReference>
<keyword evidence="5 11" id="KW-1003">Cell membrane</keyword>
<organism evidence="16 17">
    <name type="scientific">Paragemmobacter straminiformis</name>
    <dbReference type="NCBI Taxonomy" id="2045119"/>
    <lineage>
        <taxon>Bacteria</taxon>
        <taxon>Pseudomonadati</taxon>
        <taxon>Pseudomonadota</taxon>
        <taxon>Alphaproteobacteria</taxon>
        <taxon>Rhodobacterales</taxon>
        <taxon>Paracoccaceae</taxon>
        <taxon>Paragemmobacter</taxon>
    </lineage>
</organism>
<feature type="region of interest" description="Disordered" evidence="12">
    <location>
        <begin position="1"/>
        <end position="24"/>
    </location>
</feature>
<evidence type="ECO:0000256" key="5">
    <source>
        <dbReference type="ARBA" id="ARBA00022475"/>
    </source>
</evidence>